<dbReference type="EMBL" id="JADTFC010000063">
    <property type="protein sequence ID" value="MBG6290052.1"/>
    <property type="molecule type" value="Genomic_DNA"/>
</dbReference>
<dbReference type="Proteomes" id="UP000608450">
    <property type="component" value="Unassembled WGS sequence"/>
</dbReference>
<accession>A0ABS0KPN5</accession>
<evidence type="ECO:0000313" key="1">
    <source>
        <dbReference type="EMBL" id="MBG6290052.1"/>
    </source>
</evidence>
<sequence>MIVEAWPMIPIPRGIALRTITVTYTRDGEQTGTLKYAQFLGANFETFLVLAALDGKTAVNTVVASEIDGGDWLLLARDPAAPRRVQARYPAISGDTTIAIDFAEGSSGGGLPALLTARVRVDDVPARREVVVMEQQPDGEWRIAGRARTEADGEVDLDLRVTGAGRVYAVCPDDFGTLFQSSLPVLVGDTIRPTLFQGWLYRVTQVGQLPATEPTWWDETQAGPQPLGTARAEVIRYYQPQAHGPLPVEML</sequence>
<name>A0ABS0KPN5_PSENT</name>
<reference evidence="1 2" key="1">
    <citation type="submission" date="2020-11" db="EMBL/GenBank/DDBJ databases">
        <title>Enhanced detection system for hospital associated transmission using whole genome sequencing surveillance.</title>
        <authorList>
            <person name="Harrison L.H."/>
            <person name="Van Tyne D."/>
            <person name="Marsh J.W."/>
            <person name="Griffith M.P."/>
            <person name="Snyder D.J."/>
            <person name="Cooper V.S."/>
            <person name="Mustapha M."/>
        </authorList>
    </citation>
    <scope>NUCLEOTIDE SEQUENCE [LARGE SCALE GENOMIC DNA]</scope>
    <source>
        <strain evidence="1 2">PSA00705</strain>
    </source>
</reference>
<organism evidence="1 2">
    <name type="scientific">Pseudomonas nitroreducens</name>
    <dbReference type="NCBI Taxonomy" id="46680"/>
    <lineage>
        <taxon>Bacteria</taxon>
        <taxon>Pseudomonadati</taxon>
        <taxon>Pseudomonadota</taxon>
        <taxon>Gammaproteobacteria</taxon>
        <taxon>Pseudomonadales</taxon>
        <taxon>Pseudomonadaceae</taxon>
        <taxon>Pseudomonas</taxon>
    </lineage>
</organism>
<keyword evidence="2" id="KW-1185">Reference proteome</keyword>
<proteinExistence type="predicted"/>
<gene>
    <name evidence="1" type="ORF">I5I61_21565</name>
</gene>
<protein>
    <submittedName>
        <fullName evidence="1">Uncharacterized protein</fullName>
    </submittedName>
</protein>
<evidence type="ECO:0000313" key="2">
    <source>
        <dbReference type="Proteomes" id="UP000608450"/>
    </source>
</evidence>
<comment type="caution">
    <text evidence="1">The sequence shown here is derived from an EMBL/GenBank/DDBJ whole genome shotgun (WGS) entry which is preliminary data.</text>
</comment>
<dbReference type="RefSeq" id="WP_196913278.1">
    <property type="nucleotide sequence ID" value="NZ_JADTFC010000063.1"/>
</dbReference>